<dbReference type="Proteomes" id="UP000271624">
    <property type="component" value="Unassembled WGS sequence"/>
</dbReference>
<dbReference type="InterPro" id="IPR014951">
    <property type="entry name" value="DUF1822"/>
</dbReference>
<evidence type="ECO:0008006" key="3">
    <source>
        <dbReference type="Google" id="ProtNLM"/>
    </source>
</evidence>
<gene>
    <name evidence="1" type="ORF">DSM106972_081650</name>
</gene>
<proteinExistence type="predicted"/>
<keyword evidence="2" id="KW-1185">Reference proteome</keyword>
<name>A0A3S1ADR0_9CYAN</name>
<dbReference type="Pfam" id="PF08852">
    <property type="entry name" value="DUF1822"/>
    <property type="match status" value="1"/>
</dbReference>
<evidence type="ECO:0000313" key="1">
    <source>
        <dbReference type="EMBL" id="RUS98536.1"/>
    </source>
</evidence>
<organism evidence="1 2">
    <name type="scientific">Dulcicalothrix desertica PCC 7102</name>
    <dbReference type="NCBI Taxonomy" id="232991"/>
    <lineage>
        <taxon>Bacteria</taxon>
        <taxon>Bacillati</taxon>
        <taxon>Cyanobacteriota</taxon>
        <taxon>Cyanophyceae</taxon>
        <taxon>Nostocales</taxon>
        <taxon>Calotrichaceae</taxon>
        <taxon>Dulcicalothrix</taxon>
    </lineage>
</organism>
<protein>
    <recommendedName>
        <fullName evidence="3">DUF1822 domain-containing protein</fullName>
    </recommendedName>
</protein>
<dbReference type="AlphaFoldDB" id="A0A3S1ADR0"/>
<comment type="caution">
    <text evidence="1">The sequence shown here is derived from an EMBL/GenBank/DDBJ whole genome shotgun (WGS) entry which is preliminary data.</text>
</comment>
<accession>A0A3S1ADR0</accession>
<reference evidence="1" key="2">
    <citation type="journal article" date="2019" name="Genome Biol. Evol.">
        <title>Day and night: Metabolic profiles and evolutionary relationships of six axenic non-marine cyanobacteria.</title>
        <authorList>
            <person name="Will S.E."/>
            <person name="Henke P."/>
            <person name="Boedeker C."/>
            <person name="Huang S."/>
            <person name="Brinkmann H."/>
            <person name="Rohde M."/>
            <person name="Jarek M."/>
            <person name="Friedl T."/>
            <person name="Seufert S."/>
            <person name="Schumacher M."/>
            <person name="Overmann J."/>
            <person name="Neumann-Schaal M."/>
            <person name="Petersen J."/>
        </authorList>
    </citation>
    <scope>NUCLEOTIDE SEQUENCE [LARGE SCALE GENOMIC DNA]</scope>
    <source>
        <strain evidence="1">PCC 7102</strain>
    </source>
</reference>
<sequence length="451" mass="51064">MPFEFERLSTEALSIEIEDIEWAIQLSQQIPDNSRQWQTYLNALGLLTLKKWLEERDNHLTVNWQESTIAKPELMNVFPIISNLQVGQFKLCLITLDSVFDEEVSLSRFVVDIPEFVPHFYVLLEVAEEQEAGIVRGVMNYQQLKENISNSSSSSSDIGGRSDWTYQIPLDWFEAEPNNLLLYLRVLKPEAILLPALTVDRKQELAAMASELARFLPQLQPPETELWQVLNWQQGSAVVTSPDLLKWVYQLQTNNLDNANLETNSSREKKLQTYLADLIKLVTQPAINLGRWLWGELDELGEALSWELIGLSPASEFRSPTAEFAAIKSQLHTQGVEIPNTARCGHHNFNLAGNLLRIYAVAWNSSTESEPNSWSLFLILGAPAPNTLPNNLIFRLSDKTGILSEQQVNSQQVNSYLFTAVSGTWDEKFIVSVNIADGVEVTLPTFAFDIR</sequence>
<dbReference type="OrthoDB" id="467121at2"/>
<dbReference type="RefSeq" id="WP_127086208.1">
    <property type="nucleotide sequence ID" value="NZ_RSCL01000029.1"/>
</dbReference>
<evidence type="ECO:0000313" key="2">
    <source>
        <dbReference type="Proteomes" id="UP000271624"/>
    </source>
</evidence>
<reference evidence="1" key="1">
    <citation type="submission" date="2018-12" db="EMBL/GenBank/DDBJ databases">
        <authorList>
            <person name="Will S."/>
            <person name="Neumann-Schaal M."/>
            <person name="Henke P."/>
        </authorList>
    </citation>
    <scope>NUCLEOTIDE SEQUENCE</scope>
    <source>
        <strain evidence="1">PCC 7102</strain>
    </source>
</reference>
<dbReference type="EMBL" id="RSCL01000029">
    <property type="protein sequence ID" value="RUS98536.1"/>
    <property type="molecule type" value="Genomic_DNA"/>
</dbReference>